<proteinExistence type="predicted"/>
<comment type="caution">
    <text evidence="1">The sequence shown here is derived from an EMBL/GenBank/DDBJ whole genome shotgun (WGS) entry which is preliminary data.</text>
</comment>
<feature type="non-terminal residue" evidence="1">
    <location>
        <position position="1"/>
    </location>
</feature>
<keyword evidence="2" id="KW-1185">Reference proteome</keyword>
<evidence type="ECO:0000313" key="2">
    <source>
        <dbReference type="Proteomes" id="UP000257109"/>
    </source>
</evidence>
<name>A0A371FJS5_MUCPR</name>
<organism evidence="1 2">
    <name type="scientific">Mucuna pruriens</name>
    <name type="common">Velvet bean</name>
    <name type="synonym">Dolichos pruriens</name>
    <dbReference type="NCBI Taxonomy" id="157652"/>
    <lineage>
        <taxon>Eukaryota</taxon>
        <taxon>Viridiplantae</taxon>
        <taxon>Streptophyta</taxon>
        <taxon>Embryophyta</taxon>
        <taxon>Tracheophyta</taxon>
        <taxon>Spermatophyta</taxon>
        <taxon>Magnoliopsida</taxon>
        <taxon>eudicotyledons</taxon>
        <taxon>Gunneridae</taxon>
        <taxon>Pentapetalae</taxon>
        <taxon>rosids</taxon>
        <taxon>fabids</taxon>
        <taxon>Fabales</taxon>
        <taxon>Fabaceae</taxon>
        <taxon>Papilionoideae</taxon>
        <taxon>50 kb inversion clade</taxon>
        <taxon>NPAAA clade</taxon>
        <taxon>indigoferoid/millettioid clade</taxon>
        <taxon>Phaseoleae</taxon>
        <taxon>Mucuna</taxon>
    </lineage>
</organism>
<dbReference type="InterPro" id="IPR036397">
    <property type="entry name" value="RNaseH_sf"/>
</dbReference>
<dbReference type="OrthoDB" id="1433105at2759"/>
<dbReference type="EMBL" id="QJKJ01008834">
    <property type="protein sequence ID" value="RDX78544.1"/>
    <property type="molecule type" value="Genomic_DNA"/>
</dbReference>
<dbReference type="AlphaFoldDB" id="A0A371FJS5"/>
<reference evidence="1" key="1">
    <citation type="submission" date="2018-05" db="EMBL/GenBank/DDBJ databases">
        <title>Draft genome of Mucuna pruriens seed.</title>
        <authorList>
            <person name="Nnadi N.E."/>
            <person name="Vos R."/>
            <person name="Hasami M.H."/>
            <person name="Devisetty U.K."/>
            <person name="Aguiy J.C."/>
        </authorList>
    </citation>
    <scope>NUCLEOTIDE SEQUENCE [LARGE SCALE GENOMIC DNA]</scope>
    <source>
        <strain evidence="1">JCA_2017</strain>
    </source>
</reference>
<dbReference type="Proteomes" id="UP000257109">
    <property type="component" value="Unassembled WGS sequence"/>
</dbReference>
<evidence type="ECO:0008006" key="3">
    <source>
        <dbReference type="Google" id="ProtNLM"/>
    </source>
</evidence>
<dbReference type="SUPFAM" id="SSF53098">
    <property type="entry name" value="Ribonuclease H-like"/>
    <property type="match status" value="1"/>
</dbReference>
<dbReference type="InterPro" id="IPR012337">
    <property type="entry name" value="RNaseH-like_sf"/>
</dbReference>
<evidence type="ECO:0000313" key="1">
    <source>
        <dbReference type="EMBL" id="RDX78544.1"/>
    </source>
</evidence>
<dbReference type="Gene3D" id="3.30.420.10">
    <property type="entry name" value="Ribonuclease H-like superfamily/Ribonuclease H"/>
    <property type="match status" value="1"/>
</dbReference>
<dbReference type="GO" id="GO:0003676">
    <property type="term" value="F:nucleic acid binding"/>
    <property type="evidence" value="ECO:0007669"/>
    <property type="project" value="InterPro"/>
</dbReference>
<sequence>MEMMDQKVSFEHNVATIRSWGYGDEKFNKSQGIDYFTKWIEIELLAKVTTKYATKFVYNFIVCRFGILKVVISNNDTQFTNSHFREFLVGLKTKHHLLGRTRSYRGKM</sequence>
<protein>
    <recommendedName>
        <fullName evidence="3">Integrase catalytic domain-containing protein</fullName>
    </recommendedName>
</protein>
<accession>A0A371FJS5</accession>
<gene>
    <name evidence="1" type="ORF">CR513_41166</name>
</gene>